<dbReference type="GO" id="GO:0005576">
    <property type="term" value="C:extracellular region"/>
    <property type="evidence" value="ECO:0007669"/>
    <property type="project" value="TreeGrafter"/>
</dbReference>
<evidence type="ECO:0000256" key="7">
    <source>
        <dbReference type="ARBA" id="ARBA00023295"/>
    </source>
</evidence>
<evidence type="ECO:0000256" key="12">
    <source>
        <dbReference type="ARBA" id="ARBA00042762"/>
    </source>
</evidence>
<evidence type="ECO:0000256" key="11">
    <source>
        <dbReference type="ARBA" id="ARBA00041516"/>
    </source>
</evidence>
<dbReference type="InterPro" id="IPR017853">
    <property type="entry name" value="GH"/>
</dbReference>
<evidence type="ECO:0000256" key="13">
    <source>
        <dbReference type="SAM" id="MobiDB-lite"/>
    </source>
</evidence>
<gene>
    <name evidence="14" type="ORF">CBYS24578_00001284</name>
</gene>
<dbReference type="InterPro" id="IPR050732">
    <property type="entry name" value="Beta-glucan_modifiers"/>
</dbReference>
<dbReference type="AlphaFoldDB" id="A0A9N9UY57"/>
<evidence type="ECO:0000256" key="3">
    <source>
        <dbReference type="ARBA" id="ARBA00022512"/>
    </source>
</evidence>
<dbReference type="OrthoDB" id="4082933at2759"/>
<dbReference type="Proteomes" id="UP000754883">
    <property type="component" value="Unassembled WGS sequence"/>
</dbReference>
<sequence>MKGAIVVAATAAMAGSANAVNHGHAHKLFAHKRNADLCSTWVTTIWEETVLTLTPTQAPEPSTTPAVASSNSPVTTSSAAPVAPTSTVKLPVPTPEPITYATPGTYTVPATTVTVSETTTVCGASSTHVVPGTHTVGGVTTVVETATTITCPVATATTNNGVVTSIITSTEYVCPSAGTYTVAPITTTVTKETDIHFPIPTSYAPGTYTIPQQVVTVTETDYVYYCPYTSSTGLPTSSVVPTVIPVTLSPTQPIEAPKPTTTAPASQSEAPKSEASKSSDSPKPTTSSTPSTSKPPSGGFNGSFGNKGNHYGITYTPYYGESGDCKDASQVKKDLQEIKNEGFNVIRVYGTDCNALETVGPACEELGIRIILGVFVKGASCSYESKEIKDQVDAIANWKYLGLVDLMVIGNEVLMQGLCQPTDLASLITTAKSKWSGYSGPFTIAETLNIWERSDVTSALCGVVDYTGANIHPYFNSQVTPATAGEFVSGQLDILDTVCSGKKAINLECGWPTEGSSNGAAVPGKVEQLTALKSIREACGDRTVFFSFENDMWKQPGSCGCEQSWGCKEFFKGLL</sequence>
<dbReference type="GO" id="GO:0071555">
    <property type="term" value="P:cell wall organization"/>
    <property type="evidence" value="ECO:0007669"/>
    <property type="project" value="TreeGrafter"/>
</dbReference>
<keyword evidence="6" id="KW-0378">Hydrolase</keyword>
<keyword evidence="15" id="KW-1185">Reference proteome</keyword>
<evidence type="ECO:0000256" key="5">
    <source>
        <dbReference type="ARBA" id="ARBA00022729"/>
    </source>
</evidence>
<comment type="subcellular location">
    <subcellularLocation>
        <location evidence="1">Secreted</location>
        <location evidence="1">Cell wall</location>
    </subcellularLocation>
</comment>
<evidence type="ECO:0000256" key="6">
    <source>
        <dbReference type="ARBA" id="ARBA00022801"/>
    </source>
</evidence>
<accession>A0A9N9UY57</accession>
<dbReference type="GO" id="GO:0009986">
    <property type="term" value="C:cell surface"/>
    <property type="evidence" value="ECO:0007669"/>
    <property type="project" value="TreeGrafter"/>
</dbReference>
<keyword evidence="4" id="KW-0964">Secreted</keyword>
<organism evidence="14 15">
    <name type="scientific">Clonostachys byssicola</name>
    <dbReference type="NCBI Taxonomy" id="160290"/>
    <lineage>
        <taxon>Eukaryota</taxon>
        <taxon>Fungi</taxon>
        <taxon>Dikarya</taxon>
        <taxon>Ascomycota</taxon>
        <taxon>Pezizomycotina</taxon>
        <taxon>Sordariomycetes</taxon>
        <taxon>Hypocreomycetidae</taxon>
        <taxon>Hypocreales</taxon>
        <taxon>Bionectriaceae</taxon>
        <taxon>Clonostachys</taxon>
    </lineage>
</organism>
<protein>
    <recommendedName>
        <fullName evidence="9">Probable beta-glucosidase btgE</fullName>
    </recommendedName>
    <alternativeName>
        <fullName evidence="10">Beta-D-glucoside glucohydrolase btgE</fullName>
    </alternativeName>
    <alternativeName>
        <fullName evidence="12">Cellobiase btgE</fullName>
    </alternativeName>
    <alternativeName>
        <fullName evidence="11">Gentiobiase btgE</fullName>
    </alternativeName>
</protein>
<reference evidence="15" key="1">
    <citation type="submission" date="2019-06" db="EMBL/GenBank/DDBJ databases">
        <authorList>
            <person name="Broberg M."/>
        </authorList>
    </citation>
    <scope>NUCLEOTIDE SEQUENCE [LARGE SCALE GENOMIC DNA]</scope>
</reference>
<evidence type="ECO:0000256" key="1">
    <source>
        <dbReference type="ARBA" id="ARBA00004191"/>
    </source>
</evidence>
<dbReference type="SUPFAM" id="SSF51445">
    <property type="entry name" value="(Trans)glycosidases"/>
    <property type="match status" value="1"/>
</dbReference>
<keyword evidence="5" id="KW-0732">Signal</keyword>
<evidence type="ECO:0000256" key="10">
    <source>
        <dbReference type="ARBA" id="ARBA00041495"/>
    </source>
</evidence>
<proteinExistence type="inferred from homology"/>
<comment type="similarity">
    <text evidence="2">Belongs to the glycosyl hydrolase 17 family.</text>
</comment>
<dbReference type="EMBL" id="CABFNO020001560">
    <property type="protein sequence ID" value="CAH0001069.1"/>
    <property type="molecule type" value="Genomic_DNA"/>
</dbReference>
<evidence type="ECO:0000313" key="14">
    <source>
        <dbReference type="EMBL" id="CAH0001069.1"/>
    </source>
</evidence>
<dbReference type="Gene3D" id="3.20.20.80">
    <property type="entry name" value="Glycosidases"/>
    <property type="match status" value="1"/>
</dbReference>
<evidence type="ECO:0000256" key="9">
    <source>
        <dbReference type="ARBA" id="ARBA00039284"/>
    </source>
</evidence>
<evidence type="ECO:0000256" key="2">
    <source>
        <dbReference type="ARBA" id="ARBA00008773"/>
    </source>
</evidence>
<dbReference type="PANTHER" id="PTHR16631:SF24">
    <property type="entry name" value="FAMILY 17 GLUCOSIDASE SCW11-RELATED"/>
    <property type="match status" value="1"/>
</dbReference>
<evidence type="ECO:0000256" key="8">
    <source>
        <dbReference type="ARBA" id="ARBA00024983"/>
    </source>
</evidence>
<reference evidence="14 15" key="2">
    <citation type="submission" date="2021-10" db="EMBL/GenBank/DDBJ databases">
        <authorList>
            <person name="Piombo E."/>
        </authorList>
    </citation>
    <scope>NUCLEOTIDE SEQUENCE [LARGE SCALE GENOMIC DNA]</scope>
</reference>
<feature type="region of interest" description="Disordered" evidence="13">
    <location>
        <begin position="56"/>
        <end position="88"/>
    </location>
</feature>
<evidence type="ECO:0000313" key="15">
    <source>
        <dbReference type="Proteomes" id="UP000754883"/>
    </source>
</evidence>
<dbReference type="PANTHER" id="PTHR16631">
    <property type="entry name" value="GLUCAN 1,3-BETA-GLUCOSIDASE"/>
    <property type="match status" value="1"/>
</dbReference>
<feature type="region of interest" description="Disordered" evidence="13">
    <location>
        <begin position="249"/>
        <end position="305"/>
    </location>
</feature>
<keyword evidence="3" id="KW-0134">Cell wall</keyword>
<comment type="caution">
    <text evidence="14">The sequence shown here is derived from an EMBL/GenBank/DDBJ whole genome shotgun (WGS) entry which is preliminary data.</text>
</comment>
<name>A0A9N9UY57_9HYPO</name>
<dbReference type="GO" id="GO:0042973">
    <property type="term" value="F:glucan endo-1,3-beta-D-glucosidase activity"/>
    <property type="evidence" value="ECO:0007669"/>
    <property type="project" value="TreeGrafter"/>
</dbReference>
<evidence type="ECO:0000256" key="4">
    <source>
        <dbReference type="ARBA" id="ARBA00022525"/>
    </source>
</evidence>
<keyword evidence="7" id="KW-0326">Glycosidase</keyword>
<feature type="compositionally biased region" description="Low complexity" evidence="13">
    <location>
        <begin position="278"/>
        <end position="305"/>
    </location>
</feature>
<dbReference type="GO" id="GO:0009277">
    <property type="term" value="C:fungal-type cell wall"/>
    <property type="evidence" value="ECO:0007669"/>
    <property type="project" value="TreeGrafter"/>
</dbReference>
<comment type="function">
    <text evidence="8">Beta-glucosidases are one of a number of cellulolytic enzymes involved in the degradation of cellulosic biomass. Catalyzes the last step releasing glucose from the inhibitory cellobiose.</text>
</comment>